<proteinExistence type="predicted"/>
<name>A0A8C9GWS5_9PRIM</name>
<keyword evidence="2" id="KW-1185">Reference proteome</keyword>
<evidence type="ECO:0000313" key="1">
    <source>
        <dbReference type="Ensembl" id="ENSPTEP00000010870.1"/>
    </source>
</evidence>
<dbReference type="AlphaFoldDB" id="A0A8C9GWS5"/>
<reference evidence="1" key="1">
    <citation type="submission" date="2025-08" db="UniProtKB">
        <authorList>
            <consortium name="Ensembl"/>
        </authorList>
    </citation>
    <scope>IDENTIFICATION</scope>
</reference>
<accession>A0A8C9GWS5</accession>
<protein>
    <submittedName>
        <fullName evidence="1">Uncharacterized protein</fullName>
    </submittedName>
</protein>
<dbReference type="Ensembl" id="ENSPTET00000016431.1">
    <property type="protein sequence ID" value="ENSPTEP00000010870.1"/>
    <property type="gene ID" value="ENSPTEG00000012267.1"/>
</dbReference>
<sequence>MVVLCSSLELQNHSAASATDSLDLSNGFLSLEQIGRRRLRSAGAAQKQPVATTAKAVHAVWQTYN</sequence>
<evidence type="ECO:0000313" key="2">
    <source>
        <dbReference type="Proteomes" id="UP000694416"/>
    </source>
</evidence>
<reference evidence="1" key="2">
    <citation type="submission" date="2025-09" db="UniProtKB">
        <authorList>
            <consortium name="Ensembl"/>
        </authorList>
    </citation>
    <scope>IDENTIFICATION</scope>
</reference>
<organism evidence="1 2">
    <name type="scientific">Piliocolobus tephrosceles</name>
    <name type="common">Ugandan red Colobus</name>
    <dbReference type="NCBI Taxonomy" id="591936"/>
    <lineage>
        <taxon>Eukaryota</taxon>
        <taxon>Metazoa</taxon>
        <taxon>Chordata</taxon>
        <taxon>Craniata</taxon>
        <taxon>Vertebrata</taxon>
        <taxon>Euteleostomi</taxon>
        <taxon>Mammalia</taxon>
        <taxon>Eutheria</taxon>
        <taxon>Euarchontoglires</taxon>
        <taxon>Primates</taxon>
        <taxon>Haplorrhini</taxon>
        <taxon>Catarrhini</taxon>
        <taxon>Cercopithecidae</taxon>
        <taxon>Colobinae</taxon>
        <taxon>Piliocolobus</taxon>
    </lineage>
</organism>
<dbReference type="Proteomes" id="UP000694416">
    <property type="component" value="Unplaced"/>
</dbReference>